<dbReference type="PROSITE" id="PS50850">
    <property type="entry name" value="MFS"/>
    <property type="match status" value="1"/>
</dbReference>
<dbReference type="AlphaFoldDB" id="A0A381S0K3"/>
<feature type="transmembrane region" description="Helical" evidence="6">
    <location>
        <begin position="298"/>
        <end position="319"/>
    </location>
</feature>
<dbReference type="Gene3D" id="1.20.1250.20">
    <property type="entry name" value="MFS general substrate transporter like domains"/>
    <property type="match status" value="1"/>
</dbReference>
<dbReference type="EMBL" id="UINC01002352">
    <property type="protein sequence ID" value="SUZ95757.1"/>
    <property type="molecule type" value="Genomic_DNA"/>
</dbReference>
<evidence type="ECO:0000256" key="4">
    <source>
        <dbReference type="ARBA" id="ARBA00022989"/>
    </source>
</evidence>
<keyword evidence="3 6" id="KW-0812">Transmembrane</keyword>
<dbReference type="NCBIfam" id="TIGR00901">
    <property type="entry name" value="2A0125"/>
    <property type="match status" value="1"/>
</dbReference>
<feature type="transmembrane region" description="Helical" evidence="6">
    <location>
        <begin position="230"/>
        <end position="253"/>
    </location>
</feature>
<evidence type="ECO:0000256" key="1">
    <source>
        <dbReference type="ARBA" id="ARBA00004141"/>
    </source>
</evidence>
<feature type="transmembrane region" description="Helical" evidence="6">
    <location>
        <begin position="46"/>
        <end position="65"/>
    </location>
</feature>
<evidence type="ECO:0000259" key="7">
    <source>
        <dbReference type="PROSITE" id="PS50850"/>
    </source>
</evidence>
<feature type="transmembrane region" description="Helical" evidence="6">
    <location>
        <begin position="111"/>
        <end position="134"/>
    </location>
</feature>
<evidence type="ECO:0000256" key="3">
    <source>
        <dbReference type="ARBA" id="ARBA00022692"/>
    </source>
</evidence>
<reference evidence="8" key="1">
    <citation type="submission" date="2018-05" db="EMBL/GenBank/DDBJ databases">
        <authorList>
            <person name="Lanie J.A."/>
            <person name="Ng W.-L."/>
            <person name="Kazmierczak K.M."/>
            <person name="Andrzejewski T.M."/>
            <person name="Davidsen T.M."/>
            <person name="Wayne K.J."/>
            <person name="Tettelin H."/>
            <person name="Glass J.I."/>
            <person name="Rusch D."/>
            <person name="Podicherti R."/>
            <person name="Tsui H.-C.T."/>
            <person name="Winkler M.E."/>
        </authorList>
    </citation>
    <scope>NUCLEOTIDE SEQUENCE</scope>
</reference>
<keyword evidence="4 6" id="KW-1133">Transmembrane helix</keyword>
<feature type="transmembrane region" description="Helical" evidence="6">
    <location>
        <begin position="325"/>
        <end position="349"/>
    </location>
</feature>
<dbReference type="InterPro" id="IPR020846">
    <property type="entry name" value="MFS_dom"/>
</dbReference>
<dbReference type="PANTHER" id="PTHR12778">
    <property type="entry name" value="SOLUTE CARRIER FAMILY 33 ACETYL-COA TRANSPORTER -RELATED"/>
    <property type="match status" value="1"/>
</dbReference>
<dbReference type="Pfam" id="PF07690">
    <property type="entry name" value="MFS_1"/>
    <property type="match status" value="1"/>
</dbReference>
<feature type="transmembrane region" description="Helical" evidence="6">
    <location>
        <begin position="273"/>
        <end position="291"/>
    </location>
</feature>
<dbReference type="PANTHER" id="PTHR12778:SF10">
    <property type="entry name" value="MAJOR FACILITATOR SUPERFAMILY DOMAIN-CONTAINING PROTEIN 3"/>
    <property type="match status" value="1"/>
</dbReference>
<dbReference type="SUPFAM" id="SSF103473">
    <property type="entry name" value="MFS general substrate transporter"/>
    <property type="match status" value="1"/>
</dbReference>
<dbReference type="InterPro" id="IPR036259">
    <property type="entry name" value="MFS_trans_sf"/>
</dbReference>
<feature type="transmembrane region" description="Helical" evidence="6">
    <location>
        <begin position="154"/>
        <end position="174"/>
    </location>
</feature>
<organism evidence="8">
    <name type="scientific">marine metagenome</name>
    <dbReference type="NCBI Taxonomy" id="408172"/>
    <lineage>
        <taxon>unclassified sequences</taxon>
        <taxon>metagenomes</taxon>
        <taxon>ecological metagenomes</taxon>
    </lineage>
</organism>
<feature type="transmembrane region" description="Helical" evidence="6">
    <location>
        <begin position="20"/>
        <end position="40"/>
    </location>
</feature>
<accession>A0A381S0K3</accession>
<feature type="transmembrane region" description="Helical" evidence="6">
    <location>
        <begin position="391"/>
        <end position="410"/>
    </location>
</feature>
<comment type="subcellular location">
    <subcellularLocation>
        <location evidence="1">Membrane</location>
        <topology evidence="1">Multi-pass membrane protein</topology>
    </subcellularLocation>
</comment>
<feature type="transmembrane region" description="Helical" evidence="6">
    <location>
        <begin position="361"/>
        <end position="379"/>
    </location>
</feature>
<keyword evidence="2" id="KW-0813">Transport</keyword>
<feature type="domain" description="Major facilitator superfamily (MFS) profile" evidence="7">
    <location>
        <begin position="13"/>
        <end position="414"/>
    </location>
</feature>
<feature type="transmembrane region" description="Helical" evidence="6">
    <location>
        <begin position="86"/>
        <end position="105"/>
    </location>
</feature>
<dbReference type="InterPro" id="IPR004752">
    <property type="entry name" value="AmpG_permease/AT-1"/>
</dbReference>
<evidence type="ECO:0000256" key="6">
    <source>
        <dbReference type="SAM" id="Phobius"/>
    </source>
</evidence>
<dbReference type="GO" id="GO:0016020">
    <property type="term" value="C:membrane"/>
    <property type="evidence" value="ECO:0007669"/>
    <property type="project" value="UniProtKB-SubCell"/>
</dbReference>
<protein>
    <recommendedName>
        <fullName evidence="7">Major facilitator superfamily (MFS) profile domain-containing protein</fullName>
    </recommendedName>
</protein>
<evidence type="ECO:0000256" key="2">
    <source>
        <dbReference type="ARBA" id="ARBA00022448"/>
    </source>
</evidence>
<dbReference type="GO" id="GO:0022857">
    <property type="term" value="F:transmembrane transporter activity"/>
    <property type="evidence" value="ECO:0007669"/>
    <property type="project" value="InterPro"/>
</dbReference>
<feature type="transmembrane region" description="Helical" evidence="6">
    <location>
        <begin position="180"/>
        <end position="198"/>
    </location>
</feature>
<name>A0A381S0K3_9ZZZZ</name>
<sequence length="417" mass="46028">MNKKGLGIYASSESIRMIFLGFSAGLPNPLLFATLTVWLATLDVSISEISMFGWVGIIYAIKFLWAPMLDNLSIPFLTKALGQRRSWILIMQVIILMGFIWMSFVDPTKNLVLLVYLSILIAFASASQDVAIDAYRIEIIENKYQAAMAASYQLGYRISALTSGAGALYLAGFYSWQTTYQIMAGFMFVGIVTVLIIAESPKTETIIEKTHWFKSSVIEPFFEFFKRSGFWSIILIIYIAIYRVSDLILGIVANPFYIDIGFNLNEIATVTKVFGFAVTIVGAFVGGISVARYGIPRPLIVSSVLLAGTNLFFLLLNNIGPDLSVLVLTISADNFALGFSGSVFIAFLSSLTNRYYTASQYALFTSIMFLPGIILSGFSGQIVDAMGWAKFFLFAASMGIPSILFSLVIVKKGWQEQ</sequence>
<evidence type="ECO:0000313" key="8">
    <source>
        <dbReference type="EMBL" id="SUZ95757.1"/>
    </source>
</evidence>
<evidence type="ECO:0000256" key="5">
    <source>
        <dbReference type="ARBA" id="ARBA00023136"/>
    </source>
</evidence>
<keyword evidence="5 6" id="KW-0472">Membrane</keyword>
<gene>
    <name evidence="8" type="ORF">METZ01_LOCUS48611</name>
</gene>
<proteinExistence type="predicted"/>
<dbReference type="InterPro" id="IPR011701">
    <property type="entry name" value="MFS"/>
</dbReference>